<protein>
    <recommendedName>
        <fullName evidence="3">DUF6879 domain-containing protein</fullName>
    </recommendedName>
</protein>
<dbReference type="Pfam" id="PF21806">
    <property type="entry name" value="DUF6879"/>
    <property type="match status" value="1"/>
</dbReference>
<feature type="transmembrane region" description="Helical" evidence="2">
    <location>
        <begin position="47"/>
        <end position="66"/>
    </location>
</feature>
<organism evidence="4 5">
    <name type="scientific">Streptomyces pseudovenezuelae</name>
    <dbReference type="NCBI Taxonomy" id="67350"/>
    <lineage>
        <taxon>Bacteria</taxon>
        <taxon>Bacillati</taxon>
        <taxon>Actinomycetota</taxon>
        <taxon>Actinomycetes</taxon>
        <taxon>Kitasatosporales</taxon>
        <taxon>Streptomycetaceae</taxon>
        <taxon>Streptomyces</taxon>
        <taxon>Streptomyces aurantiacus group</taxon>
    </lineage>
</organism>
<dbReference type="InterPro" id="IPR049244">
    <property type="entry name" value="DUF6879"/>
</dbReference>
<evidence type="ECO:0000256" key="1">
    <source>
        <dbReference type="SAM" id="MobiDB-lite"/>
    </source>
</evidence>
<accession>A0ABZ1WVX8</accession>
<keyword evidence="5" id="KW-1185">Reference proteome</keyword>
<proteinExistence type="predicted"/>
<evidence type="ECO:0000256" key="2">
    <source>
        <dbReference type="SAM" id="Phobius"/>
    </source>
</evidence>
<feature type="domain" description="DUF6879" evidence="3">
    <location>
        <begin position="184"/>
        <end position="295"/>
    </location>
</feature>
<evidence type="ECO:0000313" key="4">
    <source>
        <dbReference type="EMBL" id="WUT43567.1"/>
    </source>
</evidence>
<dbReference type="GeneID" id="95700935"/>
<feature type="transmembrane region" description="Helical" evidence="2">
    <location>
        <begin position="18"/>
        <end position="35"/>
    </location>
</feature>
<dbReference type="Proteomes" id="UP001432168">
    <property type="component" value="Chromosome"/>
</dbReference>
<keyword evidence="2" id="KW-0472">Membrane</keyword>
<keyword evidence="2" id="KW-1133">Transmembrane helix</keyword>
<keyword evidence="2" id="KW-0812">Transmembrane</keyword>
<feature type="region of interest" description="Disordered" evidence="1">
    <location>
        <begin position="292"/>
        <end position="314"/>
    </location>
</feature>
<feature type="compositionally biased region" description="Polar residues" evidence="1">
    <location>
        <begin position="294"/>
        <end position="314"/>
    </location>
</feature>
<reference evidence="4" key="1">
    <citation type="submission" date="2022-10" db="EMBL/GenBank/DDBJ databases">
        <title>The complete genomes of actinobacterial strains from the NBC collection.</title>
        <authorList>
            <person name="Joergensen T.S."/>
            <person name="Alvarez Arevalo M."/>
            <person name="Sterndorff E.B."/>
            <person name="Faurdal D."/>
            <person name="Vuksanovic O."/>
            <person name="Mourched A.-S."/>
            <person name="Charusanti P."/>
            <person name="Shaw S."/>
            <person name="Blin K."/>
            <person name="Weber T."/>
        </authorList>
    </citation>
    <scope>NUCLEOTIDE SEQUENCE</scope>
    <source>
        <strain evidence="4">NBC_00686</strain>
    </source>
</reference>
<name>A0ABZ1WVX8_9ACTN</name>
<evidence type="ECO:0000259" key="3">
    <source>
        <dbReference type="Pfam" id="PF21806"/>
    </source>
</evidence>
<dbReference type="RefSeq" id="WP_329263747.1">
    <property type="nucleotide sequence ID" value="NZ_CP107755.1"/>
</dbReference>
<dbReference type="EMBL" id="CP109011">
    <property type="protein sequence ID" value="WUT43567.1"/>
    <property type="molecule type" value="Genomic_DNA"/>
</dbReference>
<gene>
    <name evidence="4" type="ORF">OG929_15210</name>
</gene>
<evidence type="ECO:0000313" key="5">
    <source>
        <dbReference type="Proteomes" id="UP001432168"/>
    </source>
</evidence>
<sequence>MSISIVQRGQKEDGARRLLQKLLVTVLVGLVVYVLTDVVSPSQEEQWKVVLAVLCSGAVLIVQYMITFTKQLGDLEEIVERRFTDIGEATELFNQVQKLRLDGVPTLAKSVTEIMTTGPEILHRFTHAEVERVAEQMKKLVGLSTACPGENDDWMLTLTDCAETSIDAISTSVDQNFWDSEPAGRYLDAQAEAIRRGVRIRRLFIVEDPGAVGSLDNLCKEQRDRGIDVQVVAVQQLPYIRRGQTIDFIIFDGVMTYDISTDLMGMNLGTRISAEPREVQKLVKRFRVLWDASRPSTPGDPSQNGAGAPSAQTQ</sequence>